<evidence type="ECO:0008006" key="3">
    <source>
        <dbReference type="Google" id="ProtNLM"/>
    </source>
</evidence>
<reference evidence="2" key="1">
    <citation type="submission" date="2022-06" db="EMBL/GenBank/DDBJ databases">
        <title>New Polynucleobacter species.</title>
        <authorList>
            <person name="Hahn M.W."/>
        </authorList>
    </citation>
    <scope>NUCLEOTIDE SEQUENCE</scope>
    <source>
        <strain evidence="2">UK-FUSCHL-C3</strain>
    </source>
</reference>
<feature type="signal peptide" evidence="1">
    <location>
        <begin position="1"/>
        <end position="19"/>
    </location>
</feature>
<evidence type="ECO:0000256" key="1">
    <source>
        <dbReference type="SAM" id="SignalP"/>
    </source>
</evidence>
<name>A0AAU8A165_9BURK</name>
<sequence length="192" mass="22164">MIRKKAINRMVWVMPILIAATLLHGCSKNDTEKSKQAYWLPDAKEEQLPLVAYHGISYTGSKEQIKNQFKCTEYESTLSCKIKVDDKEDHVWIMFNESDRLIVIKKELGYFNPEQAQQIIDRFTLKYGLDFEPTAGQESSFKAGLRKTKTYLFGKGQVAFQIGRSLNNRNELMLIYYFPEDVGATFAKSIQN</sequence>
<gene>
    <name evidence="2" type="ORF">NKE59_07110</name>
</gene>
<accession>A0AAU8A165</accession>
<dbReference type="EMBL" id="CP099959">
    <property type="protein sequence ID" value="XCC57258.1"/>
    <property type="molecule type" value="Genomic_DNA"/>
</dbReference>
<proteinExistence type="predicted"/>
<organism evidence="2">
    <name type="scientific">Polynucleobacter sp. UK-FUSCHL-C3</name>
    <dbReference type="NCBI Taxonomy" id="2955208"/>
    <lineage>
        <taxon>Bacteria</taxon>
        <taxon>Pseudomonadati</taxon>
        <taxon>Pseudomonadota</taxon>
        <taxon>Betaproteobacteria</taxon>
        <taxon>Burkholderiales</taxon>
        <taxon>Burkholderiaceae</taxon>
        <taxon>Polynucleobacter</taxon>
    </lineage>
</organism>
<dbReference type="AlphaFoldDB" id="A0AAU8A165"/>
<evidence type="ECO:0000313" key="2">
    <source>
        <dbReference type="EMBL" id="XCC57258.1"/>
    </source>
</evidence>
<keyword evidence="1" id="KW-0732">Signal</keyword>
<feature type="chain" id="PRO_5043672431" description="Lipoprotein" evidence="1">
    <location>
        <begin position="20"/>
        <end position="192"/>
    </location>
</feature>
<protein>
    <recommendedName>
        <fullName evidence="3">Lipoprotein</fullName>
    </recommendedName>
</protein>
<dbReference type="RefSeq" id="WP_353438287.1">
    <property type="nucleotide sequence ID" value="NZ_CP099959.1"/>
</dbReference>